<comment type="similarity">
    <text evidence="1">Belongs to the peptidase M18 family.</text>
</comment>
<dbReference type="Proteomes" id="UP000019148">
    <property type="component" value="Unassembled WGS sequence"/>
</dbReference>
<dbReference type="PRINTS" id="PR00932">
    <property type="entry name" value="AMINO1PTASE"/>
</dbReference>
<organism evidence="3 4">
    <name type="scientific">Borrelia duttonii CR2A</name>
    <dbReference type="NCBI Taxonomy" id="1432657"/>
    <lineage>
        <taxon>Bacteria</taxon>
        <taxon>Pseudomonadati</taxon>
        <taxon>Spirochaetota</taxon>
        <taxon>Spirochaetia</taxon>
        <taxon>Spirochaetales</taxon>
        <taxon>Borreliaceae</taxon>
        <taxon>Borrelia</taxon>
    </lineage>
</organism>
<evidence type="ECO:0000256" key="2">
    <source>
        <dbReference type="RuleBase" id="RU004387"/>
    </source>
</evidence>
<accession>W6TI95</accession>
<dbReference type="PATRIC" id="fig|1432657.3.peg.754"/>
<dbReference type="SUPFAM" id="SSF53187">
    <property type="entry name" value="Zn-dependent exopeptidases"/>
    <property type="match status" value="1"/>
</dbReference>
<dbReference type="EC" id="3.4.11.-" evidence="2"/>
<evidence type="ECO:0000313" key="4">
    <source>
        <dbReference type="Proteomes" id="UP000019148"/>
    </source>
</evidence>
<keyword evidence="1 3" id="KW-0378">Hydrolase</keyword>
<dbReference type="GO" id="GO:0006508">
    <property type="term" value="P:proteolysis"/>
    <property type="evidence" value="ECO:0007669"/>
    <property type="project" value="UniProtKB-KW"/>
</dbReference>
<comment type="caution">
    <text evidence="3">The sequence shown here is derived from an EMBL/GenBank/DDBJ whole genome shotgun (WGS) entry which is preliminary data.</text>
</comment>
<dbReference type="GO" id="GO:0008270">
    <property type="term" value="F:zinc ion binding"/>
    <property type="evidence" value="ECO:0007669"/>
    <property type="project" value="InterPro"/>
</dbReference>
<keyword evidence="1" id="KW-0645">Protease</keyword>
<keyword evidence="1" id="KW-0479">Metal-binding</keyword>
<dbReference type="PANTHER" id="PTHR28570:SF3">
    <property type="entry name" value="ASPARTYL AMINOPEPTIDASE"/>
    <property type="match status" value="1"/>
</dbReference>
<dbReference type="AlphaFoldDB" id="W6TI95"/>
<sequence>MAVFFDNEEIGSLTSRGANSTLLTEILERIDYVLNLGQEEHMIKLQKSFNISMDGAHGIHPGYTCKHDPYYKTSLGKGVTIKSNANFKYATTANGWAKLKALAIKNNIKIQEILMKADTNSGSTIGPIAKLKKQVLKQ</sequence>
<dbReference type="GO" id="GO:0004177">
    <property type="term" value="F:aminopeptidase activity"/>
    <property type="evidence" value="ECO:0007669"/>
    <property type="project" value="UniProtKB-KW"/>
</dbReference>
<dbReference type="PANTHER" id="PTHR28570">
    <property type="entry name" value="ASPARTYL AMINOPEPTIDASE"/>
    <property type="match status" value="1"/>
</dbReference>
<dbReference type="Pfam" id="PF02127">
    <property type="entry name" value="Peptidase_M18"/>
    <property type="match status" value="1"/>
</dbReference>
<name>W6TI95_9SPIR</name>
<keyword evidence="1 3" id="KW-0031">Aminopeptidase</keyword>
<keyword evidence="1" id="KW-0482">Metalloprotease</keyword>
<comment type="cofactor">
    <cofactor evidence="2">
        <name>Zn(2+)</name>
        <dbReference type="ChEBI" id="CHEBI:29105"/>
    </cofactor>
</comment>
<evidence type="ECO:0000313" key="3">
    <source>
        <dbReference type="EMBL" id="ETZ18792.1"/>
    </source>
</evidence>
<keyword evidence="1" id="KW-0862">Zinc</keyword>
<gene>
    <name evidence="3" type="ORF">BDCR2A_00765</name>
</gene>
<reference evidence="3 4" key="1">
    <citation type="submission" date="2013-12" db="EMBL/GenBank/DDBJ databases">
        <title>Comparative genomics of relapsing fever spirochetes.</title>
        <authorList>
            <person name="Schwan T.G."/>
            <person name="Raffel S.J."/>
            <person name="Porcella S.F."/>
        </authorList>
    </citation>
    <scope>NUCLEOTIDE SEQUENCE [LARGE SCALE GENOMIC DNA]</scope>
    <source>
        <strain evidence="3 4">CR2A</strain>
    </source>
</reference>
<dbReference type="InterPro" id="IPR001948">
    <property type="entry name" value="Peptidase_M18"/>
</dbReference>
<dbReference type="EMBL" id="AZIT01000001">
    <property type="protein sequence ID" value="ETZ18792.1"/>
    <property type="molecule type" value="Genomic_DNA"/>
</dbReference>
<dbReference type="Gene3D" id="3.40.630.10">
    <property type="entry name" value="Zn peptidases"/>
    <property type="match status" value="1"/>
</dbReference>
<proteinExistence type="inferred from homology"/>
<dbReference type="GO" id="GO:0008237">
    <property type="term" value="F:metallopeptidase activity"/>
    <property type="evidence" value="ECO:0007669"/>
    <property type="project" value="UniProtKB-KW"/>
</dbReference>
<evidence type="ECO:0000256" key="1">
    <source>
        <dbReference type="RuleBase" id="RU004386"/>
    </source>
</evidence>
<protein>
    <recommendedName>
        <fullName evidence="2">M18 family aminopeptidase</fullName>
        <ecNumber evidence="2">3.4.11.-</ecNumber>
    </recommendedName>
</protein>